<dbReference type="InterPro" id="IPR007167">
    <property type="entry name" value="Fe-transptr_FeoA-like"/>
</dbReference>
<dbReference type="EMBL" id="FOTI01000005">
    <property type="protein sequence ID" value="SFL25249.1"/>
    <property type="molecule type" value="Genomic_DNA"/>
</dbReference>
<dbReference type="Proteomes" id="UP000199006">
    <property type="component" value="Unassembled WGS sequence"/>
</dbReference>
<keyword evidence="1" id="KW-0408">Iron</keyword>
<feature type="domain" description="Ferrous iron transporter FeoA-like" evidence="2">
    <location>
        <begin position="1"/>
        <end position="71"/>
    </location>
</feature>
<dbReference type="AlphaFoldDB" id="A0A1I4G631"/>
<organism evidence="3 4">
    <name type="scientific">Halanaerobium salsuginis</name>
    <dbReference type="NCBI Taxonomy" id="29563"/>
    <lineage>
        <taxon>Bacteria</taxon>
        <taxon>Bacillati</taxon>
        <taxon>Bacillota</taxon>
        <taxon>Clostridia</taxon>
        <taxon>Halanaerobiales</taxon>
        <taxon>Halanaerobiaceae</taxon>
        <taxon>Halanaerobium</taxon>
    </lineage>
</organism>
<evidence type="ECO:0000256" key="1">
    <source>
        <dbReference type="ARBA" id="ARBA00023004"/>
    </source>
</evidence>
<dbReference type="SUPFAM" id="SSF50037">
    <property type="entry name" value="C-terminal domain of transcriptional repressors"/>
    <property type="match status" value="1"/>
</dbReference>
<sequence length="76" mass="8287">MTLVDIKAGTKFIIAKIENKKVRLQALRFGISEGAEIECAGLIPGGPVILKKNLQEIAIGRRTAEKIIVKEKGMVQ</sequence>
<gene>
    <name evidence="3" type="ORF">SAMN02983006_00614</name>
</gene>
<evidence type="ECO:0000313" key="3">
    <source>
        <dbReference type="EMBL" id="SFL25249.1"/>
    </source>
</evidence>
<proteinExistence type="predicted"/>
<dbReference type="Pfam" id="PF04023">
    <property type="entry name" value="FeoA"/>
    <property type="match status" value="1"/>
</dbReference>
<evidence type="ECO:0000313" key="4">
    <source>
        <dbReference type="Proteomes" id="UP000199006"/>
    </source>
</evidence>
<evidence type="ECO:0000259" key="2">
    <source>
        <dbReference type="SMART" id="SM00899"/>
    </source>
</evidence>
<dbReference type="STRING" id="29563.SAMN02983006_00614"/>
<protein>
    <submittedName>
        <fullName evidence="3">Ferrous iron transport protein A</fullName>
    </submittedName>
</protein>
<dbReference type="InterPro" id="IPR008988">
    <property type="entry name" value="Transcriptional_repressor_C"/>
</dbReference>
<dbReference type="GO" id="GO:0046914">
    <property type="term" value="F:transition metal ion binding"/>
    <property type="evidence" value="ECO:0007669"/>
    <property type="project" value="InterPro"/>
</dbReference>
<dbReference type="RefSeq" id="WP_089859503.1">
    <property type="nucleotide sequence ID" value="NZ_FOTI01000005.1"/>
</dbReference>
<dbReference type="SMART" id="SM00899">
    <property type="entry name" value="FeoA"/>
    <property type="match status" value="1"/>
</dbReference>
<dbReference type="InterPro" id="IPR038157">
    <property type="entry name" value="FeoA_core_dom"/>
</dbReference>
<name>A0A1I4G631_9FIRM</name>
<accession>A0A1I4G631</accession>
<keyword evidence="4" id="KW-1185">Reference proteome</keyword>
<reference evidence="3 4" key="1">
    <citation type="submission" date="2016-10" db="EMBL/GenBank/DDBJ databases">
        <authorList>
            <person name="de Groot N.N."/>
        </authorList>
    </citation>
    <scope>NUCLEOTIDE SEQUENCE [LARGE SCALE GENOMIC DNA]</scope>
    <source>
        <strain evidence="3 4">ATCC 51327</strain>
    </source>
</reference>
<dbReference type="OrthoDB" id="2111964at2"/>
<dbReference type="Gene3D" id="2.30.30.90">
    <property type="match status" value="1"/>
</dbReference>